<dbReference type="EC" id="3.6.1.-" evidence="3"/>
<evidence type="ECO:0000259" key="4">
    <source>
        <dbReference type="PROSITE" id="PS50936"/>
    </source>
</evidence>
<dbReference type="RefSeq" id="WP_014431633.1">
    <property type="nucleotide sequence ID" value="NC_017079.1"/>
</dbReference>
<dbReference type="AlphaFoldDB" id="I0HZF4"/>
<comment type="caution">
    <text evidence="3">Lacks conserved residue(s) required for the propagation of feature annotation.</text>
</comment>
<dbReference type="Gene3D" id="1.10.40.50">
    <property type="entry name" value="Probable gtpase engc, domain 3"/>
    <property type="match status" value="1"/>
</dbReference>
<feature type="binding site" evidence="3">
    <location>
        <position position="306"/>
    </location>
    <ligand>
        <name>Zn(2+)</name>
        <dbReference type="ChEBI" id="CHEBI:29105"/>
    </ligand>
</feature>
<keyword evidence="1 3" id="KW-0547">Nucleotide-binding</keyword>
<comment type="function">
    <text evidence="3">One of several proteins that assist in the late maturation steps of the functional core of the 30S ribosomal subunit. Helps release RbfA from mature subunits. May play a role in the assembly of ribosomal proteins into the subunit. Circularly permuted GTPase that catalyzes slow GTP hydrolysis, GTPase activity is stimulated by the 30S ribosomal subunit.</text>
</comment>
<keyword evidence="7" id="KW-1185">Reference proteome</keyword>
<gene>
    <name evidence="6" type="primary">engC</name>
    <name evidence="3" type="synonym">rsgA</name>
    <name evidence="6" type="ordered locus">CLDAP_03520</name>
</gene>
<dbReference type="Pfam" id="PF03193">
    <property type="entry name" value="RsgA_GTPase"/>
    <property type="match status" value="1"/>
</dbReference>
<dbReference type="Gene3D" id="3.40.50.300">
    <property type="entry name" value="P-loop containing nucleotide triphosphate hydrolases"/>
    <property type="match status" value="1"/>
</dbReference>
<dbReference type="InterPro" id="IPR010914">
    <property type="entry name" value="RsgA_GTPase_dom"/>
</dbReference>
<keyword evidence="3" id="KW-0690">Ribosome biogenesis</keyword>
<keyword evidence="3" id="KW-0699">rRNA-binding</keyword>
<dbReference type="PATRIC" id="fig|926550.5.peg.371"/>
<dbReference type="GO" id="GO:0005737">
    <property type="term" value="C:cytoplasm"/>
    <property type="evidence" value="ECO:0007669"/>
    <property type="project" value="UniProtKB-SubCell"/>
</dbReference>
<feature type="domain" description="EngC GTPase" evidence="4">
    <location>
        <begin position="131"/>
        <end position="280"/>
    </location>
</feature>
<organism evidence="6 7">
    <name type="scientific">Caldilinea aerophila (strain DSM 14535 / JCM 11387 / NBRC 104270 / STL-6-O1)</name>
    <dbReference type="NCBI Taxonomy" id="926550"/>
    <lineage>
        <taxon>Bacteria</taxon>
        <taxon>Bacillati</taxon>
        <taxon>Chloroflexota</taxon>
        <taxon>Caldilineae</taxon>
        <taxon>Caldilineales</taxon>
        <taxon>Caldilineaceae</taxon>
        <taxon>Caldilinea</taxon>
    </lineage>
</organism>
<comment type="cofactor">
    <cofactor evidence="3">
        <name>Zn(2+)</name>
        <dbReference type="ChEBI" id="CHEBI:29105"/>
    </cofactor>
    <text evidence="3">Binds 1 zinc ion per subunit.</text>
</comment>
<dbReference type="STRING" id="926550.CLDAP_03520"/>
<dbReference type="Gene3D" id="2.40.50.140">
    <property type="entry name" value="Nucleic acid-binding proteins"/>
    <property type="match status" value="1"/>
</dbReference>
<dbReference type="HAMAP" id="MF_01820">
    <property type="entry name" value="GTPase_RsgA"/>
    <property type="match status" value="1"/>
</dbReference>
<keyword evidence="3" id="KW-0963">Cytoplasm</keyword>
<dbReference type="GO" id="GO:0046872">
    <property type="term" value="F:metal ion binding"/>
    <property type="evidence" value="ECO:0007669"/>
    <property type="project" value="UniProtKB-KW"/>
</dbReference>
<name>I0HZF4_CALAS</name>
<sequence length="346" mass="39350">MSKTQQLDYHDYEELFQDDLFARRKEKKARPKRPSERLVYGIVVRARGHHYDVETTAESEADGVSRLRICEVRGRLLLERGRDTLVAVGDRVWVAPVGEKSGLIERIEARRSVLSRQHPGESRPAEDVILANPDQALVVFAAANPEPHLRMLDRFLVIAEANELPVMICVNKIELTGEEAARRQFGLYERIGYPVLYASAKQRIGIDALRDFLTDRITVVTGPSGVGKSSLINAVHPDLHLREGDLRDFMNKGRHTTRAAQLFRLPFGRNSYVADTPGIRELGLYDIEPSNLPFYFREMTAYLHDCRYPGCTHDHEPGCAVRAAVERGEIARERYESYLRLLQGDE</sequence>
<protein>
    <recommendedName>
        <fullName evidence="3">Small ribosomal subunit biogenesis GTPase RsgA</fullName>
        <ecNumber evidence="3">3.6.1.-</ecNumber>
    </recommendedName>
</protein>
<dbReference type="EMBL" id="AP012337">
    <property type="protein sequence ID" value="BAL98391.1"/>
    <property type="molecule type" value="Genomic_DNA"/>
</dbReference>
<dbReference type="GO" id="GO:0019843">
    <property type="term" value="F:rRNA binding"/>
    <property type="evidence" value="ECO:0007669"/>
    <property type="project" value="UniProtKB-KW"/>
</dbReference>
<dbReference type="GO" id="GO:0003924">
    <property type="term" value="F:GTPase activity"/>
    <property type="evidence" value="ECO:0007669"/>
    <property type="project" value="UniProtKB-UniRule"/>
</dbReference>
<dbReference type="PROSITE" id="PS50936">
    <property type="entry name" value="ENGC_GTPASE"/>
    <property type="match status" value="1"/>
</dbReference>
<dbReference type="eggNOG" id="COG1162">
    <property type="taxonomic scope" value="Bacteria"/>
</dbReference>
<dbReference type="GO" id="GO:0005525">
    <property type="term" value="F:GTP binding"/>
    <property type="evidence" value="ECO:0007669"/>
    <property type="project" value="UniProtKB-UniRule"/>
</dbReference>
<comment type="subcellular location">
    <subcellularLocation>
        <location evidence="3">Cytoplasm</location>
    </subcellularLocation>
</comment>
<comment type="subunit">
    <text evidence="3">Monomer. Associates with 30S ribosomal subunit, binds 16S rRNA.</text>
</comment>
<dbReference type="GO" id="GO:0042274">
    <property type="term" value="P:ribosomal small subunit biogenesis"/>
    <property type="evidence" value="ECO:0007669"/>
    <property type="project" value="UniProtKB-UniRule"/>
</dbReference>
<dbReference type="KEGG" id="cap:CLDAP_03520"/>
<dbReference type="HOGENOM" id="CLU_033617_2_1_0"/>
<evidence type="ECO:0000256" key="3">
    <source>
        <dbReference type="HAMAP-Rule" id="MF_01820"/>
    </source>
</evidence>
<accession>I0HZF4</accession>
<dbReference type="PROSITE" id="PS51721">
    <property type="entry name" value="G_CP"/>
    <property type="match status" value="1"/>
</dbReference>
<keyword evidence="3" id="KW-0378">Hydrolase</keyword>
<evidence type="ECO:0000259" key="5">
    <source>
        <dbReference type="PROSITE" id="PS51721"/>
    </source>
</evidence>
<feature type="domain" description="CP-type G" evidence="5">
    <location>
        <begin position="122"/>
        <end position="282"/>
    </location>
</feature>
<dbReference type="Proteomes" id="UP000007880">
    <property type="component" value="Chromosome"/>
</dbReference>
<reference evidence="6 7" key="1">
    <citation type="submission" date="2012-02" db="EMBL/GenBank/DDBJ databases">
        <title>Complete genome sequence of Caldilinea aerophila DSM 14535 (= NBRC 102666).</title>
        <authorList>
            <person name="Oguchi A."/>
            <person name="Hosoyama A."/>
            <person name="Sekine M."/>
            <person name="Fukai R."/>
            <person name="Kato Y."/>
            <person name="Nakamura S."/>
            <person name="Hanada S."/>
            <person name="Yamazaki S."/>
            <person name="Fujita N."/>
        </authorList>
    </citation>
    <scope>NUCLEOTIDE SEQUENCE [LARGE SCALE GENOMIC DNA]</scope>
    <source>
        <strain evidence="7">DSM 14535 / JCM 11387 / NBRC 104270 / STL-6-O1</strain>
    </source>
</reference>
<dbReference type="CDD" id="cd01854">
    <property type="entry name" value="YjeQ_EngC"/>
    <property type="match status" value="1"/>
</dbReference>
<dbReference type="PANTHER" id="PTHR32120">
    <property type="entry name" value="SMALL RIBOSOMAL SUBUNIT BIOGENESIS GTPASE RSGA"/>
    <property type="match status" value="1"/>
</dbReference>
<dbReference type="NCBIfam" id="TIGR00157">
    <property type="entry name" value="ribosome small subunit-dependent GTPase A"/>
    <property type="match status" value="1"/>
</dbReference>
<keyword evidence="3" id="KW-0479">Metal-binding</keyword>
<evidence type="ECO:0000313" key="6">
    <source>
        <dbReference type="EMBL" id="BAL98391.1"/>
    </source>
</evidence>
<keyword evidence="3" id="KW-0694">RNA-binding</keyword>
<dbReference type="PANTHER" id="PTHR32120:SF11">
    <property type="entry name" value="SMALL RIBOSOMAL SUBUNIT BIOGENESIS GTPASE RSGA 1, MITOCHONDRIAL-RELATED"/>
    <property type="match status" value="1"/>
</dbReference>
<keyword evidence="3" id="KW-0862">Zinc</keyword>
<dbReference type="InterPro" id="IPR030378">
    <property type="entry name" value="G_CP_dom"/>
</dbReference>
<evidence type="ECO:0000313" key="7">
    <source>
        <dbReference type="Proteomes" id="UP000007880"/>
    </source>
</evidence>
<evidence type="ECO:0000256" key="1">
    <source>
        <dbReference type="ARBA" id="ARBA00022741"/>
    </source>
</evidence>
<feature type="binding site" evidence="3">
    <location>
        <position position="313"/>
    </location>
    <ligand>
        <name>Zn(2+)</name>
        <dbReference type="ChEBI" id="CHEBI:29105"/>
    </ligand>
</feature>
<dbReference type="InterPro" id="IPR012340">
    <property type="entry name" value="NA-bd_OB-fold"/>
</dbReference>
<proteinExistence type="inferred from homology"/>
<comment type="similarity">
    <text evidence="3">Belongs to the TRAFAC class YlqF/YawG GTPase family. RsgA subfamily.</text>
</comment>
<dbReference type="InterPro" id="IPR027417">
    <property type="entry name" value="P-loop_NTPase"/>
</dbReference>
<feature type="binding site" evidence="3">
    <location>
        <position position="319"/>
    </location>
    <ligand>
        <name>Zn(2+)</name>
        <dbReference type="ChEBI" id="CHEBI:29105"/>
    </ligand>
</feature>
<feature type="binding site" evidence="3">
    <location>
        <begin position="222"/>
        <end position="230"/>
    </location>
    <ligand>
        <name>GTP</name>
        <dbReference type="ChEBI" id="CHEBI:37565"/>
    </ligand>
</feature>
<dbReference type="SUPFAM" id="SSF50249">
    <property type="entry name" value="Nucleic acid-binding proteins"/>
    <property type="match status" value="1"/>
</dbReference>
<dbReference type="InterPro" id="IPR004881">
    <property type="entry name" value="Ribosome_biogen_GTPase_RsgA"/>
</dbReference>
<dbReference type="SUPFAM" id="SSF52540">
    <property type="entry name" value="P-loop containing nucleoside triphosphate hydrolases"/>
    <property type="match status" value="1"/>
</dbReference>
<keyword evidence="2 3" id="KW-0342">GTP-binding</keyword>
<evidence type="ECO:0000256" key="2">
    <source>
        <dbReference type="ARBA" id="ARBA00023134"/>
    </source>
</evidence>
<feature type="binding site" evidence="3">
    <location>
        <position position="311"/>
    </location>
    <ligand>
        <name>Zn(2+)</name>
        <dbReference type="ChEBI" id="CHEBI:29105"/>
    </ligand>
</feature>